<evidence type="ECO:0000256" key="5">
    <source>
        <dbReference type="ARBA" id="ARBA00023157"/>
    </source>
</evidence>
<dbReference type="EC" id="3.4.21.4" evidence="7"/>
<dbReference type="OrthoDB" id="10002959at2759"/>
<dbReference type="Gene3D" id="2.40.10.10">
    <property type="entry name" value="Trypsin-like serine proteases"/>
    <property type="match status" value="1"/>
</dbReference>
<dbReference type="InterPro" id="IPR001314">
    <property type="entry name" value="Peptidase_S1A"/>
</dbReference>
<dbReference type="GeneID" id="8229749"/>
<dbReference type="InterPro" id="IPR033116">
    <property type="entry name" value="TRYPSIN_SER"/>
</dbReference>
<dbReference type="Pfam" id="PF00089">
    <property type="entry name" value="Trypsin"/>
    <property type="match status" value="1"/>
</dbReference>
<evidence type="ECO:0000313" key="8">
    <source>
        <dbReference type="EnsemblMetazoa" id="PHUM296350-PA"/>
    </source>
</evidence>
<evidence type="ECO:0000313" key="9">
    <source>
        <dbReference type="Proteomes" id="UP000009046"/>
    </source>
</evidence>
<evidence type="ECO:0000256" key="1">
    <source>
        <dbReference type="ARBA" id="ARBA00007664"/>
    </source>
</evidence>
<evidence type="ECO:0000313" key="7">
    <source>
        <dbReference type="EMBL" id="EEB14377.1"/>
    </source>
</evidence>
<dbReference type="PANTHER" id="PTHR24276">
    <property type="entry name" value="POLYSERASE-RELATED"/>
    <property type="match status" value="1"/>
</dbReference>
<protein>
    <submittedName>
        <fullName evidence="7">Tripsin-4, putative</fullName>
        <ecNumber evidence="7">3.4.21.4</ecNumber>
    </submittedName>
</protein>
<feature type="domain" description="Peptidase S1" evidence="6">
    <location>
        <begin position="44"/>
        <end position="300"/>
    </location>
</feature>
<dbReference type="EMBL" id="AAZO01003435">
    <property type="status" value="NOT_ANNOTATED_CDS"/>
    <property type="molecule type" value="Genomic_DNA"/>
</dbReference>
<accession>E0VLX1</accession>
<dbReference type="EMBL" id="DS235283">
    <property type="protein sequence ID" value="EEB14377.1"/>
    <property type="molecule type" value="Genomic_DNA"/>
</dbReference>
<dbReference type="InterPro" id="IPR009003">
    <property type="entry name" value="Peptidase_S1_PA"/>
</dbReference>
<dbReference type="OMA" id="NERHAKY"/>
<keyword evidence="4" id="KW-0720">Serine protease</keyword>
<dbReference type="PROSITE" id="PS50240">
    <property type="entry name" value="TRYPSIN_DOM"/>
    <property type="match status" value="1"/>
</dbReference>
<evidence type="ECO:0000256" key="4">
    <source>
        <dbReference type="ARBA" id="ARBA00022825"/>
    </source>
</evidence>
<keyword evidence="3 7" id="KW-0378">Hydrolase</keyword>
<dbReference type="KEGG" id="phu:Phum_PHUM296350"/>
<dbReference type="RefSeq" id="XP_002427115.1">
    <property type="nucleotide sequence ID" value="XM_002427070.1"/>
</dbReference>
<keyword evidence="9" id="KW-1185">Reference proteome</keyword>
<reference evidence="7" key="2">
    <citation type="submission" date="2007-04" db="EMBL/GenBank/DDBJ databases">
        <title>The genome of the human body louse.</title>
        <authorList>
            <consortium name="The Human Body Louse Genome Consortium"/>
            <person name="Kirkness E."/>
            <person name="Walenz B."/>
            <person name="Hass B."/>
            <person name="Bruggner R."/>
            <person name="Strausberg R."/>
        </authorList>
    </citation>
    <scope>NUCLEOTIDE SEQUENCE</scope>
    <source>
        <strain evidence="7">USDA</strain>
    </source>
</reference>
<dbReference type="InterPro" id="IPR043504">
    <property type="entry name" value="Peptidase_S1_PA_chymotrypsin"/>
</dbReference>
<reference evidence="8" key="3">
    <citation type="submission" date="2021-02" db="UniProtKB">
        <authorList>
            <consortium name="EnsemblMetazoa"/>
        </authorList>
    </citation>
    <scope>IDENTIFICATION</scope>
    <source>
        <strain evidence="8">USDA</strain>
    </source>
</reference>
<dbReference type="InParanoid" id="E0VLX1"/>
<dbReference type="VEuPathDB" id="VectorBase:PHUM296350"/>
<dbReference type="SMART" id="SM00020">
    <property type="entry name" value="Tryp_SPc"/>
    <property type="match status" value="1"/>
</dbReference>
<gene>
    <name evidence="8" type="primary">8229749</name>
    <name evidence="7" type="ORF">Phum_PHUM296350</name>
</gene>
<dbReference type="CTD" id="8229749"/>
<dbReference type="InterPro" id="IPR001254">
    <property type="entry name" value="Trypsin_dom"/>
</dbReference>
<dbReference type="GO" id="GO:0006508">
    <property type="term" value="P:proteolysis"/>
    <property type="evidence" value="ECO:0007669"/>
    <property type="project" value="UniProtKB-KW"/>
</dbReference>
<dbReference type="Proteomes" id="UP000009046">
    <property type="component" value="Unassembled WGS sequence"/>
</dbReference>
<dbReference type="eggNOG" id="KOG3627">
    <property type="taxonomic scope" value="Eukaryota"/>
</dbReference>
<dbReference type="PROSITE" id="PS00135">
    <property type="entry name" value="TRYPSIN_SER"/>
    <property type="match status" value="1"/>
</dbReference>
<dbReference type="HOGENOM" id="CLU_006842_7_0_1"/>
<dbReference type="STRING" id="121224.E0VLX1"/>
<dbReference type="GO" id="GO:0004252">
    <property type="term" value="F:serine-type endopeptidase activity"/>
    <property type="evidence" value="ECO:0007669"/>
    <property type="project" value="UniProtKB-EC"/>
</dbReference>
<keyword evidence="5" id="KW-1015">Disulfide bond</keyword>
<dbReference type="CDD" id="cd00190">
    <property type="entry name" value="Tryp_SPc"/>
    <property type="match status" value="1"/>
</dbReference>
<organism>
    <name type="scientific">Pediculus humanus subsp. corporis</name>
    <name type="common">Body louse</name>
    <dbReference type="NCBI Taxonomy" id="121224"/>
    <lineage>
        <taxon>Eukaryota</taxon>
        <taxon>Metazoa</taxon>
        <taxon>Ecdysozoa</taxon>
        <taxon>Arthropoda</taxon>
        <taxon>Hexapoda</taxon>
        <taxon>Insecta</taxon>
        <taxon>Pterygota</taxon>
        <taxon>Neoptera</taxon>
        <taxon>Paraneoptera</taxon>
        <taxon>Psocodea</taxon>
        <taxon>Troctomorpha</taxon>
        <taxon>Phthiraptera</taxon>
        <taxon>Anoplura</taxon>
        <taxon>Pediculidae</taxon>
        <taxon>Pediculus</taxon>
    </lineage>
</organism>
<name>E0VLX1_PEDHC</name>
<sequence>MTIPQLFFLTILNEKLNERHAKYFLIFHRVLGDIDDMHLLNRRIVNGAMVEKLDFPFMVNLLKVHNKIVHPVCGGSIIAHHLILTSAHCFFCDGSHEAKVQDFFSLYNNVDLKKATLDKVIRGVCHEKWNPETALHDIAILKVENGFAKNYHPVKLEFNDGYMKGDLKICTAIGWGERTARTRALKTKLLKPKYELEGIKISCIDNCVQYKVDIPLISLDTCTEFLASLYSKVVVSKNGSQLCAYGAGVDACQGDSGGPLMCGEKQYGIISFGKGCARKNSPGIYTRISYFKNWIEETKKKLSVDD</sequence>
<reference evidence="7" key="1">
    <citation type="submission" date="2007-04" db="EMBL/GenBank/DDBJ databases">
        <title>Annotation of Pediculus humanus corporis strain USDA.</title>
        <authorList>
            <person name="Kirkness E."/>
            <person name="Hannick L."/>
            <person name="Hass B."/>
            <person name="Bruggner R."/>
            <person name="Lawson D."/>
            <person name="Bidwell S."/>
            <person name="Joardar V."/>
            <person name="Caler E."/>
            <person name="Walenz B."/>
            <person name="Inman J."/>
            <person name="Schobel S."/>
            <person name="Galinsky K."/>
            <person name="Amedeo P."/>
            <person name="Strausberg R."/>
        </authorList>
    </citation>
    <scope>NUCLEOTIDE SEQUENCE</scope>
    <source>
        <strain evidence="7">USDA</strain>
    </source>
</reference>
<evidence type="ECO:0000259" key="6">
    <source>
        <dbReference type="PROSITE" id="PS50240"/>
    </source>
</evidence>
<evidence type="ECO:0000256" key="2">
    <source>
        <dbReference type="ARBA" id="ARBA00022670"/>
    </source>
</evidence>
<dbReference type="EnsemblMetazoa" id="PHUM296350-RA">
    <property type="protein sequence ID" value="PHUM296350-PA"/>
    <property type="gene ID" value="PHUM296350"/>
</dbReference>
<dbReference type="InterPro" id="IPR050430">
    <property type="entry name" value="Peptidase_S1"/>
</dbReference>
<comment type="similarity">
    <text evidence="1">Belongs to the peptidase S1 family.</text>
</comment>
<dbReference type="AlphaFoldDB" id="E0VLX1"/>
<proteinExistence type="inferred from homology"/>
<dbReference type="SUPFAM" id="SSF50494">
    <property type="entry name" value="Trypsin-like serine proteases"/>
    <property type="match status" value="1"/>
</dbReference>
<evidence type="ECO:0000256" key="3">
    <source>
        <dbReference type="ARBA" id="ARBA00022801"/>
    </source>
</evidence>
<dbReference type="PANTHER" id="PTHR24276:SF98">
    <property type="entry name" value="FI18310P1-RELATED"/>
    <property type="match status" value="1"/>
</dbReference>
<keyword evidence="2" id="KW-0645">Protease</keyword>
<dbReference type="PRINTS" id="PR00722">
    <property type="entry name" value="CHYMOTRYPSIN"/>
</dbReference>